<protein>
    <submittedName>
        <fullName evidence="2">Uncharacterized protein</fullName>
    </submittedName>
</protein>
<feature type="chain" id="PRO_5024947146" evidence="1">
    <location>
        <begin position="26"/>
        <end position="133"/>
    </location>
</feature>
<organism evidence="2 3">
    <name type="scientific">Aspergillus caelatus</name>
    <dbReference type="NCBI Taxonomy" id="61420"/>
    <lineage>
        <taxon>Eukaryota</taxon>
        <taxon>Fungi</taxon>
        <taxon>Dikarya</taxon>
        <taxon>Ascomycota</taxon>
        <taxon>Pezizomycotina</taxon>
        <taxon>Eurotiomycetes</taxon>
        <taxon>Eurotiomycetidae</taxon>
        <taxon>Eurotiales</taxon>
        <taxon>Aspergillaceae</taxon>
        <taxon>Aspergillus</taxon>
        <taxon>Aspergillus subgen. Circumdati</taxon>
    </lineage>
</organism>
<name>A0A5N7AKN6_9EURO</name>
<evidence type="ECO:0000313" key="2">
    <source>
        <dbReference type="EMBL" id="KAE8370273.1"/>
    </source>
</evidence>
<proteinExistence type="predicted"/>
<dbReference type="OrthoDB" id="4503140at2759"/>
<reference evidence="2 3" key="1">
    <citation type="submission" date="2019-04" db="EMBL/GenBank/DDBJ databases">
        <title>Friends and foes A comparative genomics studyof 23 Aspergillus species from section Flavi.</title>
        <authorList>
            <consortium name="DOE Joint Genome Institute"/>
            <person name="Kjaerbolling I."/>
            <person name="Vesth T."/>
            <person name="Frisvad J.C."/>
            <person name="Nybo J.L."/>
            <person name="Theobald S."/>
            <person name="Kildgaard S."/>
            <person name="Isbrandt T."/>
            <person name="Kuo A."/>
            <person name="Sato A."/>
            <person name="Lyhne E.K."/>
            <person name="Kogle M.E."/>
            <person name="Wiebenga A."/>
            <person name="Kun R.S."/>
            <person name="Lubbers R.J."/>
            <person name="Makela M.R."/>
            <person name="Barry K."/>
            <person name="Chovatia M."/>
            <person name="Clum A."/>
            <person name="Daum C."/>
            <person name="Haridas S."/>
            <person name="He G."/>
            <person name="LaButti K."/>
            <person name="Lipzen A."/>
            <person name="Mondo S."/>
            <person name="Riley R."/>
            <person name="Salamov A."/>
            <person name="Simmons B.A."/>
            <person name="Magnuson J.K."/>
            <person name="Henrissat B."/>
            <person name="Mortensen U.H."/>
            <person name="Larsen T.O."/>
            <person name="Devries R.P."/>
            <person name="Grigoriev I.V."/>
            <person name="Machida M."/>
            <person name="Baker S.E."/>
            <person name="Andersen M.R."/>
        </authorList>
    </citation>
    <scope>NUCLEOTIDE SEQUENCE [LARGE SCALE GENOMIC DNA]</scope>
    <source>
        <strain evidence="2 3">CBS 763.97</strain>
    </source>
</reference>
<sequence>MAAMADRHLIPYLFVLLVAPTHVLGQREANLFVTDTHDLLSNVSAEAFEAGPVAPLIQRSTHDESISEAAVRPALSVVNMVSACDLVTHAVQTSLARRMRCAVMEDAIRKAANAVTTVATVVLGTTVERAGGR</sequence>
<dbReference type="GeneID" id="43655952"/>
<keyword evidence="3" id="KW-1185">Reference proteome</keyword>
<dbReference type="EMBL" id="ML737566">
    <property type="protein sequence ID" value="KAE8370273.1"/>
    <property type="molecule type" value="Genomic_DNA"/>
</dbReference>
<evidence type="ECO:0000256" key="1">
    <source>
        <dbReference type="SAM" id="SignalP"/>
    </source>
</evidence>
<dbReference type="RefSeq" id="XP_031933354.1">
    <property type="nucleotide sequence ID" value="XM_032071506.1"/>
</dbReference>
<accession>A0A5N7AKN6</accession>
<gene>
    <name evidence="2" type="ORF">BDV27DRAFT_152162</name>
</gene>
<keyword evidence="1" id="KW-0732">Signal</keyword>
<dbReference type="Proteomes" id="UP000326268">
    <property type="component" value="Unassembled WGS sequence"/>
</dbReference>
<dbReference type="AlphaFoldDB" id="A0A5N7AKN6"/>
<feature type="signal peptide" evidence="1">
    <location>
        <begin position="1"/>
        <end position="25"/>
    </location>
</feature>
<evidence type="ECO:0000313" key="3">
    <source>
        <dbReference type="Proteomes" id="UP000326268"/>
    </source>
</evidence>